<gene>
    <name evidence="3" type="ORF">RFI_16619</name>
</gene>
<dbReference type="Gene3D" id="3.40.50.1820">
    <property type="entry name" value="alpha/beta hydrolase"/>
    <property type="match status" value="1"/>
</dbReference>
<proteinExistence type="inferred from homology"/>
<comment type="caution">
    <text evidence="3">The sequence shown here is derived from an EMBL/GenBank/DDBJ whole genome shotgun (WGS) entry which is preliminary data.</text>
</comment>
<dbReference type="SUPFAM" id="SSF53474">
    <property type="entry name" value="alpha/beta-Hydrolases"/>
    <property type="match status" value="1"/>
</dbReference>
<dbReference type="EMBL" id="ASPP01012449">
    <property type="protein sequence ID" value="ETO20598.1"/>
    <property type="molecule type" value="Genomic_DNA"/>
</dbReference>
<dbReference type="PANTHER" id="PTHR46118:SF4">
    <property type="entry name" value="PROTEIN ABHD11"/>
    <property type="match status" value="1"/>
</dbReference>
<keyword evidence="2 3" id="KW-0378">Hydrolase</keyword>
<accession>X6N3V7</accession>
<evidence type="ECO:0000256" key="2">
    <source>
        <dbReference type="ARBA" id="ARBA00022801"/>
    </source>
</evidence>
<dbReference type="InterPro" id="IPR029058">
    <property type="entry name" value="AB_hydrolase_fold"/>
</dbReference>
<evidence type="ECO:0000313" key="3">
    <source>
        <dbReference type="EMBL" id="ETO20598.1"/>
    </source>
</evidence>
<dbReference type="Proteomes" id="UP000023152">
    <property type="component" value="Unassembled WGS sequence"/>
</dbReference>
<dbReference type="AlphaFoldDB" id="X6N3V7"/>
<dbReference type="GO" id="GO:0016787">
    <property type="term" value="F:hydrolase activity"/>
    <property type="evidence" value="ECO:0007669"/>
    <property type="project" value="UniProtKB-KW"/>
</dbReference>
<evidence type="ECO:0000313" key="4">
    <source>
        <dbReference type="Proteomes" id="UP000023152"/>
    </source>
</evidence>
<reference evidence="3 4" key="1">
    <citation type="journal article" date="2013" name="Curr. Biol.">
        <title>The Genome of the Foraminiferan Reticulomyxa filosa.</title>
        <authorList>
            <person name="Glockner G."/>
            <person name="Hulsmann N."/>
            <person name="Schleicher M."/>
            <person name="Noegel A.A."/>
            <person name="Eichinger L."/>
            <person name="Gallinger C."/>
            <person name="Pawlowski J."/>
            <person name="Sierra R."/>
            <person name="Euteneuer U."/>
            <person name="Pillet L."/>
            <person name="Moustafa A."/>
            <person name="Platzer M."/>
            <person name="Groth M."/>
            <person name="Szafranski K."/>
            <person name="Schliwa M."/>
        </authorList>
    </citation>
    <scope>NUCLEOTIDE SEQUENCE [LARGE SCALE GENOMIC DNA]</scope>
</reference>
<comment type="similarity">
    <text evidence="1">Belongs to the AB hydrolase superfamily.</text>
</comment>
<dbReference type="PANTHER" id="PTHR46118">
    <property type="entry name" value="PROTEIN ABHD11"/>
    <property type="match status" value="1"/>
</dbReference>
<keyword evidence="4" id="KW-1185">Reference proteome</keyword>
<protein>
    <submittedName>
        <fullName evidence="3">Valacyclovir hydrolase</fullName>
    </submittedName>
</protein>
<dbReference type="OrthoDB" id="8119704at2759"/>
<organism evidence="3 4">
    <name type="scientific">Reticulomyxa filosa</name>
    <dbReference type="NCBI Taxonomy" id="46433"/>
    <lineage>
        <taxon>Eukaryota</taxon>
        <taxon>Sar</taxon>
        <taxon>Rhizaria</taxon>
        <taxon>Retaria</taxon>
        <taxon>Foraminifera</taxon>
        <taxon>Monothalamids</taxon>
        <taxon>Reticulomyxidae</taxon>
        <taxon>Reticulomyxa</taxon>
    </lineage>
</organism>
<sequence length="179" mass="20500">MVGALKYNHLMGGFISLDVCPINYGDKRLHLYRKMITCFKSVPTHGFTKREEVVELLRPKLPELSNLEMGFLVNNFVPDIDKKIGGKHWKWSINNDAIFNHLEHIQAFDYKETYSGKCAFIGASNSDYCNTNNEKHMASIRKYFPNASIQMIDGATHMLHIEKPLETTQAIVNALEHMP</sequence>
<evidence type="ECO:0000256" key="1">
    <source>
        <dbReference type="ARBA" id="ARBA00008645"/>
    </source>
</evidence>
<name>X6N3V7_RETFI</name>